<dbReference type="EMBL" id="JAYMYQ010000006">
    <property type="protein sequence ID" value="KAK7324665.1"/>
    <property type="molecule type" value="Genomic_DNA"/>
</dbReference>
<dbReference type="InterPro" id="IPR032675">
    <property type="entry name" value="LRR_dom_sf"/>
</dbReference>
<name>A0AAN9Q4S5_CANGL</name>
<dbReference type="PROSITE" id="PS50104">
    <property type="entry name" value="TIR"/>
    <property type="match status" value="1"/>
</dbReference>
<dbReference type="SMART" id="SM00255">
    <property type="entry name" value="TIR"/>
    <property type="match status" value="1"/>
</dbReference>
<gene>
    <name evidence="6" type="ORF">VNO77_28403</name>
</gene>
<dbReference type="InterPro" id="IPR035897">
    <property type="entry name" value="Toll_tir_struct_dom_sf"/>
</dbReference>
<reference evidence="6 7" key="1">
    <citation type="submission" date="2024-01" db="EMBL/GenBank/DDBJ databases">
        <title>The genomes of 5 underutilized Papilionoideae crops provide insights into root nodulation and disease resistanc.</title>
        <authorList>
            <person name="Jiang F."/>
        </authorList>
    </citation>
    <scope>NUCLEOTIDE SEQUENCE [LARGE SCALE GENOMIC DNA]</scope>
    <source>
        <strain evidence="6">LVBAO_FW01</strain>
        <tissue evidence="6">Leaves</tissue>
    </source>
</reference>
<comment type="caution">
    <text evidence="6">The sequence shown here is derived from an EMBL/GenBank/DDBJ whole genome shotgun (WGS) entry which is preliminary data.</text>
</comment>
<dbReference type="InterPro" id="IPR000157">
    <property type="entry name" value="TIR_dom"/>
</dbReference>
<keyword evidence="7" id="KW-1185">Reference proteome</keyword>
<dbReference type="Proteomes" id="UP001367508">
    <property type="component" value="Unassembled WGS sequence"/>
</dbReference>
<evidence type="ECO:0000256" key="3">
    <source>
        <dbReference type="ARBA" id="ARBA00023027"/>
    </source>
</evidence>
<dbReference type="InterPro" id="IPR044974">
    <property type="entry name" value="Disease_R_plants"/>
</dbReference>
<dbReference type="PANTHER" id="PTHR11017">
    <property type="entry name" value="LEUCINE-RICH REPEAT-CONTAINING PROTEIN"/>
    <property type="match status" value="1"/>
</dbReference>
<dbReference type="Gene3D" id="3.40.50.10140">
    <property type="entry name" value="Toll/interleukin-1 receptor homology (TIR) domain"/>
    <property type="match status" value="1"/>
</dbReference>
<evidence type="ECO:0000313" key="7">
    <source>
        <dbReference type="Proteomes" id="UP001367508"/>
    </source>
</evidence>
<feature type="chain" id="PRO_5043054937" description="TIR domain-containing protein" evidence="4">
    <location>
        <begin position="24"/>
        <end position="778"/>
    </location>
</feature>
<dbReference type="Gene3D" id="3.80.10.10">
    <property type="entry name" value="Ribonuclease Inhibitor"/>
    <property type="match status" value="2"/>
</dbReference>
<feature type="signal peptide" evidence="4">
    <location>
        <begin position="1"/>
        <end position="23"/>
    </location>
</feature>
<evidence type="ECO:0000259" key="5">
    <source>
        <dbReference type="PROSITE" id="PS50104"/>
    </source>
</evidence>
<dbReference type="GO" id="GO:0006952">
    <property type="term" value="P:defense response"/>
    <property type="evidence" value="ECO:0007669"/>
    <property type="project" value="InterPro"/>
</dbReference>
<evidence type="ECO:0000256" key="4">
    <source>
        <dbReference type="SAM" id="SignalP"/>
    </source>
</evidence>
<dbReference type="InterPro" id="IPR011713">
    <property type="entry name" value="Leu-rich_rpt_3"/>
</dbReference>
<evidence type="ECO:0000313" key="6">
    <source>
        <dbReference type="EMBL" id="KAK7324665.1"/>
    </source>
</evidence>
<dbReference type="GO" id="GO:0007165">
    <property type="term" value="P:signal transduction"/>
    <property type="evidence" value="ECO:0007669"/>
    <property type="project" value="InterPro"/>
</dbReference>
<keyword evidence="4" id="KW-0732">Signal</keyword>
<evidence type="ECO:0000256" key="1">
    <source>
        <dbReference type="ARBA" id="ARBA00022614"/>
    </source>
</evidence>
<dbReference type="Pfam" id="PF01582">
    <property type="entry name" value="TIR"/>
    <property type="match status" value="1"/>
</dbReference>
<dbReference type="SUPFAM" id="SSF52200">
    <property type="entry name" value="Toll/Interleukin receptor TIR domain"/>
    <property type="match status" value="1"/>
</dbReference>
<proteinExistence type="predicted"/>
<organism evidence="6 7">
    <name type="scientific">Canavalia gladiata</name>
    <name type="common">Sword bean</name>
    <name type="synonym">Dolichos gladiatus</name>
    <dbReference type="NCBI Taxonomy" id="3824"/>
    <lineage>
        <taxon>Eukaryota</taxon>
        <taxon>Viridiplantae</taxon>
        <taxon>Streptophyta</taxon>
        <taxon>Embryophyta</taxon>
        <taxon>Tracheophyta</taxon>
        <taxon>Spermatophyta</taxon>
        <taxon>Magnoliopsida</taxon>
        <taxon>eudicotyledons</taxon>
        <taxon>Gunneridae</taxon>
        <taxon>Pentapetalae</taxon>
        <taxon>rosids</taxon>
        <taxon>fabids</taxon>
        <taxon>Fabales</taxon>
        <taxon>Fabaceae</taxon>
        <taxon>Papilionoideae</taxon>
        <taxon>50 kb inversion clade</taxon>
        <taxon>NPAAA clade</taxon>
        <taxon>indigoferoid/millettioid clade</taxon>
        <taxon>Phaseoleae</taxon>
        <taxon>Canavalia</taxon>
    </lineage>
</organism>
<feature type="domain" description="TIR" evidence="5">
    <location>
        <begin position="46"/>
        <end position="213"/>
    </location>
</feature>
<accession>A0AAN9Q4S5</accession>
<sequence>MSSWISSLLRSLWTLLGCGSSSSSSPLGPETAASSSSMYSHTIQNYRYDVFISFRGDDTRNTFVDHLYAHLLRKGIFVFKDDKRLKKGKSTLQQLVEAIRESRVSIIVFSKDYASSTWCLDEMATIDDHRQESKQIVFPIFYDVDPSHVRYQNGVYEDAFVSHRRKFKQDSDKVHRWERAMTGLASSVGWDVRNKPEFEEIENIVQAKIVRGQFPAEQGSWSRLWLHQDFFHVMMTETGTDNVKAIVLDQKEDDSEYKIDGLLKMKNLTLLILYHKKFSGSLNFLSHKLRYLLWHGYPFESLPSFFTAFDLVELNMPNSNIERVWEGPKNFRCLKRMDLSNSKYLIETPDFSWVPKLERLDLSGCTNLSLLHPSIGLLSKLAFLSLQNCSNLVSINFDNGSNLSSLKVLHLSGCTKLEKTPDFTWATNLEYLDIDGCTSLLLVHESIGALSKLTFLSFRDCENLMIIRNDMNTMISLKTLDLCGCLKLTELPLEQSFNSSFHLESLIFLDIGFCNLLELPEAIGELRSGLYVFDCPKVAEMLIRDWNWMSPCKDLELAWLVRLIEEPLHFRCGFDIVVPWGWENIPRWFNQPFKRDSVIRIMHFNMDANWIGFAFCVVFEVINRSMPSSSPHCSSSTPLRHPLYLSFESEHTEEYFDMPLNLELGKIHGSKHLWIIYISRKHCHFVETGAHITFKAQPGFKMNKWGIRKVIRQDIDDLKRLQLGESLPPHTNLDYEEKNYTSSDPKIQLPYNWLLTEEDEVENNEAKAKEINLSNVGL</sequence>
<keyword evidence="3" id="KW-0520">NAD</keyword>
<dbReference type="PANTHER" id="PTHR11017:SF290">
    <property type="entry name" value="ADP-RIBOSYL CYCLASE_CYCLIC ADP-RIBOSE HYDROLASE"/>
    <property type="match status" value="1"/>
</dbReference>
<keyword evidence="2" id="KW-0677">Repeat</keyword>
<dbReference type="Pfam" id="PF07725">
    <property type="entry name" value="LRR_3"/>
    <property type="match status" value="1"/>
</dbReference>
<dbReference type="SUPFAM" id="SSF52058">
    <property type="entry name" value="L domain-like"/>
    <property type="match status" value="1"/>
</dbReference>
<protein>
    <recommendedName>
        <fullName evidence="5">TIR domain-containing protein</fullName>
    </recommendedName>
</protein>
<dbReference type="FunFam" id="3.40.50.10140:FF:000007">
    <property type="entry name" value="Disease resistance protein (TIR-NBS-LRR class)"/>
    <property type="match status" value="1"/>
</dbReference>
<evidence type="ECO:0000256" key="2">
    <source>
        <dbReference type="ARBA" id="ARBA00022737"/>
    </source>
</evidence>
<dbReference type="AlphaFoldDB" id="A0AAN9Q4S5"/>
<keyword evidence="1" id="KW-0433">Leucine-rich repeat</keyword>